<dbReference type="PANTHER" id="PTHR38478:SF1">
    <property type="entry name" value="ZINC DEPENDENT METALLOPROTEASE DOMAIN LIPOPROTEIN"/>
    <property type="match status" value="1"/>
</dbReference>
<evidence type="ECO:0000313" key="5">
    <source>
        <dbReference type="Proteomes" id="UP000199226"/>
    </source>
</evidence>
<dbReference type="PANTHER" id="PTHR38478">
    <property type="entry name" value="PEPTIDASE M1A AND M12B"/>
    <property type="match status" value="1"/>
</dbReference>
<dbReference type="SUPFAM" id="SSF55486">
    <property type="entry name" value="Metalloproteases ('zincins'), catalytic domain"/>
    <property type="match status" value="1"/>
</dbReference>
<evidence type="ECO:0000256" key="1">
    <source>
        <dbReference type="SAM" id="SignalP"/>
    </source>
</evidence>
<dbReference type="InterPro" id="IPR033413">
    <property type="entry name" value="DUF5117"/>
</dbReference>
<dbReference type="Proteomes" id="UP000199226">
    <property type="component" value="Unassembled WGS sequence"/>
</dbReference>
<keyword evidence="5" id="KW-1185">Reference proteome</keyword>
<dbReference type="AlphaFoldDB" id="A0A1G9R235"/>
<keyword evidence="1" id="KW-0732">Signal</keyword>
<evidence type="ECO:0000313" key="4">
    <source>
        <dbReference type="EMBL" id="SDM17283.1"/>
    </source>
</evidence>
<evidence type="ECO:0000259" key="3">
    <source>
        <dbReference type="Pfam" id="PF17148"/>
    </source>
</evidence>
<proteinExistence type="predicted"/>
<evidence type="ECO:0008006" key="6">
    <source>
        <dbReference type="Google" id="ProtNLM"/>
    </source>
</evidence>
<sequence length="819" mass="91106">MKMLFQSLKLSKTWIVFTIHIISCSISMAQSGITIAEKTKNMKPYNGFINYYWDESTGKIWLQIDELDKEILYQTSLPAGLGSNDVGLDRGVMGTTYIVKFSRTANKVLMIEPNYAYRAVSGGEAEKRAVEQSFAQSTIWGFTVAAETGGSVLVDATDFIMRDALKVSNRLRGSKQGNYNLDAGRSAIYLPRSKNFPLNTELETTLTFINTDGQTGNFVNSVTPAPEAITLRVHHSFAQLPDNNFQTRLYDARSPYITNSYFDYSSPVNEPIQKNTILRHRLEKKDPSALKSEAIKPIIYYLDNGTPEPIRSALMEGAGWWNQAFEAAGFINAFQVKILPETADPMDLRYNMINWVHRSTRGWSYGDAVVDPRTGEIIKGNVTLGSLRVRQDYLIAQGLLAPFENNALPADDKMLKMALQRLKQLSAHEIGHTIGLMHNYISSSQNRASVMDYPPPMVTLNASNEIDLNNAYTNEIGEWDKVSIQYGYSQFPKGTNEAEALNKILSNAAKNGLTFISDRDARDPAGLHPEAHLWDNGNDPVKELKNVMNVRSKALSKFGLNNIPQGTPMAMLEDVLVPVYLFHRYQVEAVSKQVGGMYYSYAIKGDGQMVTRSVSKEVQLEALKALADCMDPKALTLPESIIRLIPPRPAGYGNSKELFTRRTGLVFDPLAAAETAADMPLSFLFNASRLNRMVQYQASNKGLGVDEMISLLIAKTWKSPRLNGMEGLIQKQNEQLLLTYLLSASINDDASFATKAQIHKSLEDLKTYAGAQLKATTDNTYKGYLILTLDRMKTPEKAKPTLHPIAPPGAPIGCMMDEI</sequence>
<dbReference type="InterPro" id="IPR034032">
    <property type="entry name" value="Zn_MMP-like_bac"/>
</dbReference>
<dbReference type="RefSeq" id="WP_090702526.1">
    <property type="nucleotide sequence ID" value="NZ_FNHH01000007.1"/>
</dbReference>
<feature type="signal peptide" evidence="1">
    <location>
        <begin position="1"/>
        <end position="29"/>
    </location>
</feature>
<gene>
    <name evidence="4" type="ORF">SAMN05421813_10758</name>
</gene>
<dbReference type="CDD" id="cd04276">
    <property type="entry name" value="ZnMc_MMP_like_2"/>
    <property type="match status" value="1"/>
</dbReference>
<dbReference type="GO" id="GO:0008237">
    <property type="term" value="F:metallopeptidase activity"/>
    <property type="evidence" value="ECO:0007669"/>
    <property type="project" value="InterPro"/>
</dbReference>
<dbReference type="EMBL" id="FNHH01000007">
    <property type="protein sequence ID" value="SDM17283.1"/>
    <property type="molecule type" value="Genomic_DNA"/>
</dbReference>
<dbReference type="OrthoDB" id="9776599at2"/>
<dbReference type="Pfam" id="PF17148">
    <property type="entry name" value="DUF5117"/>
    <property type="match status" value="1"/>
</dbReference>
<feature type="domain" description="EcxA zinc-binding" evidence="2">
    <location>
        <begin position="412"/>
        <end position="720"/>
    </location>
</feature>
<dbReference type="Pfam" id="PF16313">
    <property type="entry name" value="DUF4953"/>
    <property type="match status" value="1"/>
</dbReference>
<name>A0A1G9R235_9SPHI</name>
<reference evidence="5" key="1">
    <citation type="submission" date="2016-10" db="EMBL/GenBank/DDBJ databases">
        <authorList>
            <person name="Varghese N."/>
            <person name="Submissions S."/>
        </authorList>
    </citation>
    <scope>NUCLEOTIDE SEQUENCE [LARGE SCALE GENOMIC DNA]</scope>
    <source>
        <strain evidence="5">DSM 24536</strain>
    </source>
</reference>
<protein>
    <recommendedName>
        <fullName evidence="6">Peptidase</fullName>
    </recommendedName>
</protein>
<evidence type="ECO:0000259" key="2">
    <source>
        <dbReference type="Pfam" id="PF16313"/>
    </source>
</evidence>
<dbReference type="STRING" id="990371.SAMN05421813_10758"/>
<feature type="chain" id="PRO_5011667232" description="Peptidase" evidence="1">
    <location>
        <begin position="30"/>
        <end position="819"/>
    </location>
</feature>
<feature type="domain" description="DUF5117" evidence="3">
    <location>
        <begin position="91"/>
        <end position="285"/>
    </location>
</feature>
<organism evidence="4 5">
    <name type="scientific">Daejeonella rubra</name>
    <dbReference type="NCBI Taxonomy" id="990371"/>
    <lineage>
        <taxon>Bacteria</taxon>
        <taxon>Pseudomonadati</taxon>
        <taxon>Bacteroidota</taxon>
        <taxon>Sphingobacteriia</taxon>
        <taxon>Sphingobacteriales</taxon>
        <taxon>Sphingobacteriaceae</taxon>
        <taxon>Daejeonella</taxon>
    </lineage>
</organism>
<dbReference type="InterPro" id="IPR024079">
    <property type="entry name" value="MetalloPept_cat_dom_sf"/>
</dbReference>
<dbReference type="InterPro" id="IPR032534">
    <property type="entry name" value="EcxA_zinc-bd"/>
</dbReference>
<dbReference type="Gene3D" id="3.40.390.10">
    <property type="entry name" value="Collagenase (Catalytic Domain)"/>
    <property type="match status" value="1"/>
</dbReference>
<accession>A0A1G9R235</accession>